<proteinExistence type="predicted"/>
<sequence>MDFVQRGGYQCTSPRGSAFGYGKISNWIWNVQAFIAEIVPKDLRGALTTLNEIEMTSLLEHHLKHLRGVRSYRIPIMSCWWTCVVLRLCCRSIVHFWPFHP</sequence>
<gene>
    <name evidence="1" type="ORF">BUALT_Bualt02G0081400</name>
</gene>
<protein>
    <submittedName>
        <fullName evidence="1">Uncharacterized protein</fullName>
    </submittedName>
</protein>
<dbReference type="EMBL" id="WHWC01000002">
    <property type="protein sequence ID" value="KAG8388016.1"/>
    <property type="molecule type" value="Genomic_DNA"/>
</dbReference>
<accession>A0AAV6XYI2</accession>
<dbReference type="AlphaFoldDB" id="A0AAV6XYI2"/>
<organism evidence="1 2">
    <name type="scientific">Buddleja alternifolia</name>
    <dbReference type="NCBI Taxonomy" id="168488"/>
    <lineage>
        <taxon>Eukaryota</taxon>
        <taxon>Viridiplantae</taxon>
        <taxon>Streptophyta</taxon>
        <taxon>Embryophyta</taxon>
        <taxon>Tracheophyta</taxon>
        <taxon>Spermatophyta</taxon>
        <taxon>Magnoliopsida</taxon>
        <taxon>eudicotyledons</taxon>
        <taxon>Gunneridae</taxon>
        <taxon>Pentapetalae</taxon>
        <taxon>asterids</taxon>
        <taxon>lamiids</taxon>
        <taxon>Lamiales</taxon>
        <taxon>Scrophulariaceae</taxon>
        <taxon>Buddlejeae</taxon>
        <taxon>Buddleja</taxon>
    </lineage>
</organism>
<dbReference type="Proteomes" id="UP000826271">
    <property type="component" value="Unassembled WGS sequence"/>
</dbReference>
<evidence type="ECO:0000313" key="2">
    <source>
        <dbReference type="Proteomes" id="UP000826271"/>
    </source>
</evidence>
<reference evidence="1" key="1">
    <citation type="submission" date="2019-10" db="EMBL/GenBank/DDBJ databases">
        <authorList>
            <person name="Zhang R."/>
            <person name="Pan Y."/>
            <person name="Wang J."/>
            <person name="Ma R."/>
            <person name="Yu S."/>
        </authorList>
    </citation>
    <scope>NUCLEOTIDE SEQUENCE</scope>
    <source>
        <strain evidence="1">LA-IB0</strain>
        <tissue evidence="1">Leaf</tissue>
    </source>
</reference>
<keyword evidence="2" id="KW-1185">Reference proteome</keyword>
<comment type="caution">
    <text evidence="1">The sequence shown here is derived from an EMBL/GenBank/DDBJ whole genome shotgun (WGS) entry which is preliminary data.</text>
</comment>
<name>A0AAV6XYI2_9LAMI</name>
<evidence type="ECO:0000313" key="1">
    <source>
        <dbReference type="EMBL" id="KAG8388016.1"/>
    </source>
</evidence>